<keyword evidence="2" id="KW-0808">Transferase</keyword>
<keyword evidence="2" id="KW-0489">Methyltransferase</keyword>
<organism evidence="2 3">
    <name type="scientific">Actinomycetospora atypica</name>
    <dbReference type="NCBI Taxonomy" id="1290095"/>
    <lineage>
        <taxon>Bacteria</taxon>
        <taxon>Bacillati</taxon>
        <taxon>Actinomycetota</taxon>
        <taxon>Actinomycetes</taxon>
        <taxon>Pseudonocardiales</taxon>
        <taxon>Pseudonocardiaceae</taxon>
        <taxon>Actinomycetospora</taxon>
    </lineage>
</organism>
<comment type="caution">
    <text evidence="2">The sequence shown here is derived from an EMBL/GenBank/DDBJ whole genome shotgun (WGS) entry which is preliminary data.</text>
</comment>
<dbReference type="GO" id="GO:0008168">
    <property type="term" value="F:methyltransferase activity"/>
    <property type="evidence" value="ECO:0007669"/>
    <property type="project" value="UniProtKB-KW"/>
</dbReference>
<dbReference type="Pfam" id="PF08241">
    <property type="entry name" value="Methyltransf_11"/>
    <property type="match status" value="1"/>
</dbReference>
<dbReference type="SUPFAM" id="SSF53335">
    <property type="entry name" value="S-adenosyl-L-methionine-dependent methyltransferases"/>
    <property type="match status" value="1"/>
</dbReference>
<dbReference type="GO" id="GO:0032259">
    <property type="term" value="P:methylation"/>
    <property type="evidence" value="ECO:0007669"/>
    <property type="project" value="UniProtKB-KW"/>
</dbReference>
<protein>
    <submittedName>
        <fullName evidence="2">Methyltransferase domain-containing protein</fullName>
    </submittedName>
</protein>
<dbReference type="RefSeq" id="WP_378034946.1">
    <property type="nucleotide sequence ID" value="NZ_JBHSIV010000004.1"/>
</dbReference>
<dbReference type="InterPro" id="IPR029063">
    <property type="entry name" value="SAM-dependent_MTases_sf"/>
</dbReference>
<reference evidence="3" key="1">
    <citation type="journal article" date="2019" name="Int. J. Syst. Evol. Microbiol.">
        <title>The Global Catalogue of Microorganisms (GCM) 10K type strain sequencing project: providing services to taxonomists for standard genome sequencing and annotation.</title>
        <authorList>
            <consortium name="The Broad Institute Genomics Platform"/>
            <consortium name="The Broad Institute Genome Sequencing Center for Infectious Disease"/>
            <person name="Wu L."/>
            <person name="Ma J."/>
        </authorList>
    </citation>
    <scope>NUCLEOTIDE SEQUENCE [LARGE SCALE GENOMIC DNA]</scope>
    <source>
        <strain evidence="3">CGMCC 4.7093</strain>
    </source>
</reference>
<dbReference type="Gene3D" id="3.40.50.150">
    <property type="entry name" value="Vaccinia Virus protein VP39"/>
    <property type="match status" value="1"/>
</dbReference>
<name>A0ABV9YFM8_9PSEU</name>
<gene>
    <name evidence="2" type="ORF">ACFPBZ_05220</name>
</gene>
<proteinExistence type="predicted"/>
<dbReference type="Proteomes" id="UP001595947">
    <property type="component" value="Unassembled WGS sequence"/>
</dbReference>
<keyword evidence="3" id="KW-1185">Reference proteome</keyword>
<dbReference type="EMBL" id="JBHSIV010000004">
    <property type="protein sequence ID" value="MFC5061595.1"/>
    <property type="molecule type" value="Genomic_DNA"/>
</dbReference>
<sequence length="262" mass="28900">MIGRKRLTPEHAAWNAAWQPPFPVPGARRFLRMPWLARRTVSPFAFQPNSSMRQFEYPWAYDQVAPHPGQVVVDLGGALSGFQFTLAAAGASVINVDPFLDYGGSLSYAEYVPTPQAMLSKMNRAWPGDVRLSRTTLPNANLEPESVDVVVSVSTLEHFPPDEIADTLDSAVLALRPGGRLVLTVDLFLDLAPFTDRTENRWGTNIDLRALCERTGLPLVVGQPHELCGFYEFSPREVQANLGELFVGSYPAVPQALVLQKP</sequence>
<evidence type="ECO:0000313" key="3">
    <source>
        <dbReference type="Proteomes" id="UP001595947"/>
    </source>
</evidence>
<evidence type="ECO:0000259" key="1">
    <source>
        <dbReference type="Pfam" id="PF08241"/>
    </source>
</evidence>
<accession>A0ABV9YFM8</accession>
<dbReference type="InterPro" id="IPR013216">
    <property type="entry name" value="Methyltransf_11"/>
</dbReference>
<evidence type="ECO:0000313" key="2">
    <source>
        <dbReference type="EMBL" id="MFC5061595.1"/>
    </source>
</evidence>
<feature type="domain" description="Methyltransferase type 11" evidence="1">
    <location>
        <begin position="128"/>
        <end position="183"/>
    </location>
</feature>